<dbReference type="AlphaFoldDB" id="A0A226XAI0"/>
<accession>A0A226XAI0</accession>
<sequence length="59" mass="6448">MAETQFIPGRPAGELSAAKPRRASPLMHLRFGRAALDVVAARILLRAGDLQFLPGNRHK</sequence>
<evidence type="ECO:0000313" key="2">
    <source>
        <dbReference type="Proteomes" id="UP000214720"/>
    </source>
</evidence>
<reference evidence="2" key="1">
    <citation type="submission" date="2017-01" db="EMBL/GenBank/DDBJ databases">
        <title>Genome Analysis of Deinococcus marmoris KOPRI26562.</title>
        <authorList>
            <person name="Kim J.H."/>
            <person name="Oh H.-M."/>
        </authorList>
    </citation>
    <scope>NUCLEOTIDE SEQUENCE [LARGE SCALE GENOMIC DNA]</scope>
    <source>
        <strain evidence="2">PAMC 26633</strain>
    </source>
</reference>
<proteinExistence type="predicted"/>
<organism evidence="1 2">
    <name type="scientific">Caballeronia sordidicola</name>
    <name type="common">Burkholderia sordidicola</name>
    <dbReference type="NCBI Taxonomy" id="196367"/>
    <lineage>
        <taxon>Bacteria</taxon>
        <taxon>Pseudomonadati</taxon>
        <taxon>Pseudomonadota</taxon>
        <taxon>Betaproteobacteria</taxon>
        <taxon>Burkholderiales</taxon>
        <taxon>Burkholderiaceae</taxon>
        <taxon>Caballeronia</taxon>
    </lineage>
</organism>
<dbReference type="EMBL" id="MTHB01000013">
    <property type="protein sequence ID" value="OXC80505.1"/>
    <property type="molecule type" value="Genomic_DNA"/>
</dbReference>
<name>A0A226XAI0_CABSO</name>
<evidence type="ECO:0000313" key="1">
    <source>
        <dbReference type="EMBL" id="OXC80505.1"/>
    </source>
</evidence>
<dbReference type="Proteomes" id="UP000214720">
    <property type="component" value="Unassembled WGS sequence"/>
</dbReference>
<comment type="caution">
    <text evidence="1">The sequence shown here is derived from an EMBL/GenBank/DDBJ whole genome shotgun (WGS) entry which is preliminary data.</text>
</comment>
<protein>
    <submittedName>
        <fullName evidence="1">Uncharacterized protein</fullName>
    </submittedName>
</protein>
<gene>
    <name evidence="1" type="ORF">BSU04_01285</name>
</gene>